<sequence length="409" mass="45490">MIKINENFRKLEASYLFSDIARRVAAYQETDPALDVIKLGIGDVTRALPEACIRAFHRAVDEMADDATFRGYGPEQGYDFLRDIIAREDFQARGADIAADEVFVSDGAKCDSANFQELFATDIRVAIPDPVYPVYMDTNVMAGRTGASRDGRYAGIVYLDATRENGFIPDIPTAPVDLIYLCFPNNPTGAAITREKLQEWVSYARENKALILFDAAYEAFIQDENLPRSIFEVEGAREVAVEFRSFSKTAGFTGTRCAYTVVPKDCMAYAADGEKIPVHSLWNRRHTTKFNSVSYPVQRAAEAVYTPEGRAQVQALVSSYLDNARYIREAMMSMGYACVGGENSPYIWIDGKMDSWEFFNLLLAKAGVVCTPGVGFGRCGEGYIRISAFNSAGNVREAMTRIERVLSDR</sequence>
<dbReference type="GO" id="GO:0009089">
    <property type="term" value="P:lysine biosynthetic process via diaminopimelate"/>
    <property type="evidence" value="ECO:0007669"/>
    <property type="project" value="UniProtKB-UniPathway"/>
</dbReference>
<dbReference type="Gene3D" id="3.40.640.10">
    <property type="entry name" value="Type I PLP-dependent aspartate aminotransferase-like (Major domain)"/>
    <property type="match status" value="1"/>
</dbReference>
<accession>A0A450WJC4</accession>
<keyword evidence="7" id="KW-0663">Pyridoxal phosphate</keyword>
<evidence type="ECO:0000259" key="10">
    <source>
        <dbReference type="Pfam" id="PF00155"/>
    </source>
</evidence>
<feature type="domain" description="Aminotransferase class I/classII large" evidence="10">
    <location>
        <begin position="35"/>
        <end position="402"/>
    </location>
</feature>
<dbReference type="InterPro" id="IPR019942">
    <property type="entry name" value="DapL/ALD1"/>
</dbReference>
<dbReference type="InterPro" id="IPR015424">
    <property type="entry name" value="PyrdxlP-dep_Trfase"/>
</dbReference>
<dbReference type="HAMAP" id="MF_01642">
    <property type="entry name" value="DapL_aminotrans_1"/>
    <property type="match status" value="1"/>
</dbReference>
<keyword evidence="5 11" id="KW-0032">Aminotransferase</keyword>
<dbReference type="InterPro" id="IPR015422">
    <property type="entry name" value="PyrdxlP-dep_Trfase_small"/>
</dbReference>
<dbReference type="AlphaFoldDB" id="A0A450WJC4"/>
<gene>
    <name evidence="11" type="ORF">BECKLPF1236B_GA0070989_11112</name>
</gene>
<evidence type="ECO:0000256" key="6">
    <source>
        <dbReference type="ARBA" id="ARBA00022679"/>
    </source>
</evidence>
<dbReference type="Pfam" id="PF00155">
    <property type="entry name" value="Aminotran_1_2"/>
    <property type="match status" value="1"/>
</dbReference>
<evidence type="ECO:0000256" key="7">
    <source>
        <dbReference type="ARBA" id="ARBA00022898"/>
    </source>
</evidence>
<dbReference type="SUPFAM" id="SSF53383">
    <property type="entry name" value="PLP-dependent transferases"/>
    <property type="match status" value="1"/>
</dbReference>
<proteinExistence type="inferred from homology"/>
<dbReference type="PANTHER" id="PTHR43144">
    <property type="entry name" value="AMINOTRANSFERASE"/>
    <property type="match status" value="1"/>
</dbReference>
<protein>
    <recommendedName>
        <fullName evidence="4 9">LL-diaminopimelate aminotransferase</fullName>
        <ecNumber evidence="3 9">2.6.1.83</ecNumber>
    </recommendedName>
</protein>
<dbReference type="Gene3D" id="3.90.1150.10">
    <property type="entry name" value="Aspartate Aminotransferase, domain 1"/>
    <property type="match status" value="1"/>
</dbReference>
<dbReference type="GO" id="GO:0010285">
    <property type="term" value="F:L,L-diaminopimelate aminotransferase activity"/>
    <property type="evidence" value="ECO:0007669"/>
    <property type="project" value="UniProtKB-EC"/>
</dbReference>
<evidence type="ECO:0000256" key="9">
    <source>
        <dbReference type="NCBIfam" id="TIGR03542"/>
    </source>
</evidence>
<evidence type="ECO:0000256" key="3">
    <source>
        <dbReference type="ARBA" id="ARBA00013138"/>
    </source>
</evidence>
<evidence type="ECO:0000256" key="4">
    <source>
        <dbReference type="ARBA" id="ARBA00018052"/>
    </source>
</evidence>
<evidence type="ECO:0000256" key="2">
    <source>
        <dbReference type="ARBA" id="ARBA00004982"/>
    </source>
</evidence>
<evidence type="ECO:0000256" key="8">
    <source>
        <dbReference type="ARBA" id="ARBA00051934"/>
    </source>
</evidence>
<comment type="cofactor">
    <cofactor evidence="1">
        <name>pyridoxal 5'-phosphate</name>
        <dbReference type="ChEBI" id="CHEBI:597326"/>
    </cofactor>
</comment>
<reference evidence="11" key="1">
    <citation type="submission" date="2019-02" db="EMBL/GenBank/DDBJ databases">
        <authorList>
            <person name="Gruber-Vodicka R. H."/>
            <person name="Seah K. B. B."/>
        </authorList>
    </citation>
    <scope>NUCLEOTIDE SEQUENCE</scope>
    <source>
        <strain evidence="11">BECK_S313</strain>
    </source>
</reference>
<dbReference type="GO" id="GO:0030170">
    <property type="term" value="F:pyridoxal phosphate binding"/>
    <property type="evidence" value="ECO:0007669"/>
    <property type="project" value="UniProtKB-UniRule"/>
</dbReference>
<comment type="catalytic activity">
    <reaction evidence="8">
        <text>(2S,6S)-2,6-diaminopimelate + 2-oxoglutarate = (S)-2,3,4,5-tetrahydrodipicolinate + L-glutamate + H2O + H(+)</text>
        <dbReference type="Rhea" id="RHEA:23988"/>
        <dbReference type="ChEBI" id="CHEBI:15377"/>
        <dbReference type="ChEBI" id="CHEBI:15378"/>
        <dbReference type="ChEBI" id="CHEBI:16810"/>
        <dbReference type="ChEBI" id="CHEBI:16845"/>
        <dbReference type="ChEBI" id="CHEBI:29985"/>
        <dbReference type="ChEBI" id="CHEBI:57609"/>
        <dbReference type="EC" id="2.6.1.83"/>
    </reaction>
</comment>
<dbReference type="InterPro" id="IPR004839">
    <property type="entry name" value="Aminotransferase_I/II_large"/>
</dbReference>
<keyword evidence="6 11" id="KW-0808">Transferase</keyword>
<evidence type="ECO:0000256" key="5">
    <source>
        <dbReference type="ARBA" id="ARBA00022576"/>
    </source>
</evidence>
<dbReference type="CDD" id="cd00609">
    <property type="entry name" value="AAT_like"/>
    <property type="match status" value="1"/>
</dbReference>
<dbReference type="NCBIfam" id="TIGR03542">
    <property type="entry name" value="DAPAT_plant"/>
    <property type="match status" value="1"/>
</dbReference>
<comment type="pathway">
    <text evidence="2">Amino-acid biosynthesis; L-lysine biosynthesis via DAP pathway; LL-2,6-diaminopimelate from (S)-tetrahydrodipicolinate (aminotransferase route): step 1/1.</text>
</comment>
<dbReference type="InterPro" id="IPR015421">
    <property type="entry name" value="PyrdxlP-dep_Trfase_major"/>
</dbReference>
<dbReference type="EC" id="2.6.1.83" evidence="3 9"/>
<evidence type="ECO:0000313" key="11">
    <source>
        <dbReference type="EMBL" id="VFK17136.1"/>
    </source>
</evidence>
<dbReference type="FunFam" id="3.40.640.10:FF:000099">
    <property type="entry name" value="LL-diaminopimelate aminotransferase, chloroplastic"/>
    <property type="match status" value="1"/>
</dbReference>
<dbReference type="EMBL" id="CAADFK010000111">
    <property type="protein sequence ID" value="VFK17136.1"/>
    <property type="molecule type" value="Genomic_DNA"/>
</dbReference>
<organism evidence="11">
    <name type="scientific">Candidatus Kentrum sp. LPFa</name>
    <dbReference type="NCBI Taxonomy" id="2126335"/>
    <lineage>
        <taxon>Bacteria</taxon>
        <taxon>Pseudomonadati</taxon>
        <taxon>Pseudomonadota</taxon>
        <taxon>Gammaproteobacteria</taxon>
        <taxon>Candidatus Kentrum</taxon>
    </lineage>
</organism>
<name>A0A450WJC4_9GAMM</name>
<dbReference type="UniPathway" id="UPA00034">
    <property type="reaction ID" value="UER00466"/>
</dbReference>
<evidence type="ECO:0000256" key="1">
    <source>
        <dbReference type="ARBA" id="ARBA00001933"/>
    </source>
</evidence>